<dbReference type="PANTHER" id="PTHR33928">
    <property type="entry name" value="POLYGALACTURONASE QRT3"/>
    <property type="match status" value="1"/>
</dbReference>
<dbReference type="InterPro" id="IPR012334">
    <property type="entry name" value="Pectin_lyas_fold"/>
</dbReference>
<reference evidence="3" key="1">
    <citation type="submission" date="2023-06" db="EMBL/GenBank/DDBJ databases">
        <title>Genome-scale phylogeny and comparative genomics of the fungal order Sordariales.</title>
        <authorList>
            <consortium name="Lawrence Berkeley National Laboratory"/>
            <person name="Hensen N."/>
            <person name="Bonometti L."/>
            <person name="Westerberg I."/>
            <person name="Brannstrom I.O."/>
            <person name="Guillou S."/>
            <person name="Cros-Aarteil S."/>
            <person name="Calhoun S."/>
            <person name="Haridas S."/>
            <person name="Kuo A."/>
            <person name="Mondo S."/>
            <person name="Pangilinan J."/>
            <person name="Riley R."/>
            <person name="Labutti K."/>
            <person name="Andreopoulos B."/>
            <person name="Lipzen A."/>
            <person name="Chen C."/>
            <person name="Yanf M."/>
            <person name="Daum C."/>
            <person name="Ng V."/>
            <person name="Clum A."/>
            <person name="Steindorff A."/>
            <person name="Ohm R."/>
            <person name="Martin F."/>
            <person name="Silar P."/>
            <person name="Natvig D."/>
            <person name="Lalanne C."/>
            <person name="Gautier V."/>
            <person name="Ament-Velasquez S.L."/>
            <person name="Kruys A."/>
            <person name="Hutchinson M.I."/>
            <person name="Powell A.J."/>
            <person name="Barry K."/>
            <person name="Miller A.N."/>
            <person name="Grigoriev I.V."/>
            <person name="Debuchy R."/>
            <person name="Gladieux P."/>
            <person name="Thoren M.H."/>
            <person name="Johannesson H."/>
        </authorList>
    </citation>
    <scope>NUCLEOTIDE SEQUENCE</scope>
    <source>
        <strain evidence="3">CBS 606.72</strain>
    </source>
</reference>
<keyword evidence="1" id="KW-0732">Signal</keyword>
<dbReference type="AlphaFoldDB" id="A0AA40BXZ0"/>
<proteinExistence type="predicted"/>
<comment type="caution">
    <text evidence="3">The sequence shown here is derived from an EMBL/GenBank/DDBJ whole genome shotgun (WGS) entry which is preliminary data.</text>
</comment>
<keyword evidence="3" id="KW-0456">Lyase</keyword>
<accession>A0AA40BXZ0</accession>
<dbReference type="Gene3D" id="2.160.20.10">
    <property type="entry name" value="Single-stranded right-handed beta-helix, Pectin lyase-like"/>
    <property type="match status" value="2"/>
</dbReference>
<dbReference type="Proteomes" id="UP001175000">
    <property type="component" value="Unassembled WGS sequence"/>
</dbReference>
<feature type="signal peptide" evidence="1">
    <location>
        <begin position="1"/>
        <end position="21"/>
    </location>
</feature>
<dbReference type="InterPro" id="IPR011050">
    <property type="entry name" value="Pectin_lyase_fold/virulence"/>
</dbReference>
<dbReference type="InterPro" id="IPR024535">
    <property type="entry name" value="RHGA/B-epi-like_pectate_lyase"/>
</dbReference>
<name>A0AA40BXZ0_9PEZI</name>
<organism evidence="3 4">
    <name type="scientific">Immersiella caudata</name>
    <dbReference type="NCBI Taxonomy" id="314043"/>
    <lineage>
        <taxon>Eukaryota</taxon>
        <taxon>Fungi</taxon>
        <taxon>Dikarya</taxon>
        <taxon>Ascomycota</taxon>
        <taxon>Pezizomycotina</taxon>
        <taxon>Sordariomycetes</taxon>
        <taxon>Sordariomycetidae</taxon>
        <taxon>Sordariales</taxon>
        <taxon>Lasiosphaeriaceae</taxon>
        <taxon>Immersiella</taxon>
    </lineage>
</organism>
<protein>
    <submittedName>
        <fullName evidence="3">Pectate lyase superfamily protein-domain-containing protein</fullName>
    </submittedName>
</protein>
<evidence type="ECO:0000256" key="1">
    <source>
        <dbReference type="SAM" id="SignalP"/>
    </source>
</evidence>
<sequence length="749" mass="79423">MRHLTLLLGLAASLMAVETVATNHSAGYWYEAIQHNGINTETTNAKYLVFRNVKDFGAKADGITDDSAAIQKAINTVDGSTGTRNAAGSLTGSPAVVYFPAGTYLLKTGLKNIMGTILMGDPTNRPILKAAPDFRDRVVLAGHGTSAGGLVSFFYGIKNFVLDSTAVSPTKTIVLLENNVSQACQLSNVMVSMPVGATAHTGIVTAGQLMPLLMNDIQIVGGGVGYLATALQLHLKSWQFTNVQTGIKVSDTLTQATFQGLQFGGCTVAIDASSGGSGHLTVIDSSAVNTPTFLLAATTTTMQGSLVLENVIVDALTVKIGSTTALTGSVAPGTTWIRGSIYTNTTSSQTVSPSTTHRTSRPPILINTTTYSYHTVSPPTYADIPPSQILNVKSIPSLPVLGNGITDDTSNLQSIILSAAKNNQVLFFPHGVYILTDTLYVPPGSRIIGEAWTRITPRGSKFTDVKRPRAMIRVGNAGEIGTAQVSDFLMYVPSGSEKLPGLVMVEVNMAGTKPGDVGFFNTHFMMMGGTARLCVHLKETASVYWENSWATAQGNGVGGPGFAGGFLVEARGGTWMVGVGSEHHFLYQINIHYAQNVFLGLEQGESPYWQGAGNALLPPAPFTASLLPSDPDFTWCPATDAKCRMALYQYVTNSSGINLYGGAFWNFRAGPSQGLCSGDCQTNAVLYENNKEMYSYGIATINDRNMVLETGPRGSVKTVGAVRDANFGEPLPGFTIHRPAFVAGYLRQS</sequence>
<dbReference type="CDD" id="cd23668">
    <property type="entry name" value="GH55_beta13glucanase-like"/>
    <property type="match status" value="1"/>
</dbReference>
<feature type="chain" id="PRO_5041247806" evidence="1">
    <location>
        <begin position="22"/>
        <end position="749"/>
    </location>
</feature>
<gene>
    <name evidence="3" type="ORF">B0T14DRAFT_433162</name>
</gene>
<evidence type="ECO:0000313" key="3">
    <source>
        <dbReference type="EMBL" id="KAK0617735.1"/>
    </source>
</evidence>
<keyword evidence="4" id="KW-1185">Reference proteome</keyword>
<dbReference type="EMBL" id="JAULSU010000005">
    <property type="protein sequence ID" value="KAK0617735.1"/>
    <property type="molecule type" value="Genomic_DNA"/>
</dbReference>
<dbReference type="GO" id="GO:0016829">
    <property type="term" value="F:lyase activity"/>
    <property type="evidence" value="ECO:0007669"/>
    <property type="project" value="UniProtKB-KW"/>
</dbReference>
<dbReference type="GO" id="GO:0004650">
    <property type="term" value="F:polygalacturonase activity"/>
    <property type="evidence" value="ECO:0007669"/>
    <property type="project" value="InterPro"/>
</dbReference>
<dbReference type="Pfam" id="PF12708">
    <property type="entry name" value="Pect-lyase_RHGA_epim"/>
    <property type="match status" value="1"/>
</dbReference>
<dbReference type="FunFam" id="2.160.20.10:FF:000049">
    <property type="entry name" value="Putative exo-beta-1,3-glucanase"/>
    <property type="match status" value="1"/>
</dbReference>
<feature type="domain" description="Rhamnogalacturonase A/B/Epimerase-like pectate lyase" evidence="2">
    <location>
        <begin position="50"/>
        <end position="271"/>
    </location>
</feature>
<evidence type="ECO:0000259" key="2">
    <source>
        <dbReference type="Pfam" id="PF12708"/>
    </source>
</evidence>
<dbReference type="SUPFAM" id="SSF51126">
    <property type="entry name" value="Pectin lyase-like"/>
    <property type="match status" value="2"/>
</dbReference>
<dbReference type="PANTHER" id="PTHR33928:SF2">
    <property type="entry name" value="PECTATE LYASE SUPERFAMILY PROTEIN DOMAIN-CONTAINING PROTEIN-RELATED"/>
    <property type="match status" value="1"/>
</dbReference>
<evidence type="ECO:0000313" key="4">
    <source>
        <dbReference type="Proteomes" id="UP001175000"/>
    </source>
</evidence>
<dbReference type="InterPro" id="IPR039279">
    <property type="entry name" value="QRT3-like"/>
</dbReference>